<dbReference type="AlphaFoldDB" id="A0A4Y2MNB0"/>
<dbReference type="Proteomes" id="UP000499080">
    <property type="component" value="Unassembled WGS sequence"/>
</dbReference>
<name>A0A4Y2MNB0_ARAVE</name>
<reference evidence="1 2" key="1">
    <citation type="journal article" date="2019" name="Sci. Rep.">
        <title>Orb-weaving spider Araneus ventricosus genome elucidates the spidroin gene catalogue.</title>
        <authorList>
            <person name="Kono N."/>
            <person name="Nakamura H."/>
            <person name="Ohtoshi R."/>
            <person name="Moran D.A.P."/>
            <person name="Shinohara A."/>
            <person name="Yoshida Y."/>
            <person name="Fujiwara M."/>
            <person name="Mori M."/>
            <person name="Tomita M."/>
            <person name="Arakawa K."/>
        </authorList>
    </citation>
    <scope>NUCLEOTIDE SEQUENCE [LARGE SCALE GENOMIC DNA]</scope>
</reference>
<dbReference type="EMBL" id="BGPR01007563">
    <property type="protein sequence ID" value="GBN27884.1"/>
    <property type="molecule type" value="Genomic_DNA"/>
</dbReference>
<evidence type="ECO:0000313" key="2">
    <source>
        <dbReference type="Proteomes" id="UP000499080"/>
    </source>
</evidence>
<proteinExistence type="predicted"/>
<evidence type="ECO:0000313" key="1">
    <source>
        <dbReference type="EMBL" id="GBN27884.1"/>
    </source>
</evidence>
<comment type="caution">
    <text evidence="1">The sequence shown here is derived from an EMBL/GenBank/DDBJ whole genome shotgun (WGS) entry which is preliminary data.</text>
</comment>
<keyword evidence="2" id="KW-1185">Reference proteome</keyword>
<gene>
    <name evidence="1" type="ORF">AVEN_161856_1</name>
</gene>
<organism evidence="1 2">
    <name type="scientific">Araneus ventricosus</name>
    <name type="common">Orbweaver spider</name>
    <name type="synonym">Epeira ventricosa</name>
    <dbReference type="NCBI Taxonomy" id="182803"/>
    <lineage>
        <taxon>Eukaryota</taxon>
        <taxon>Metazoa</taxon>
        <taxon>Ecdysozoa</taxon>
        <taxon>Arthropoda</taxon>
        <taxon>Chelicerata</taxon>
        <taxon>Arachnida</taxon>
        <taxon>Araneae</taxon>
        <taxon>Araneomorphae</taxon>
        <taxon>Entelegynae</taxon>
        <taxon>Araneoidea</taxon>
        <taxon>Araneidae</taxon>
        <taxon>Araneus</taxon>
    </lineage>
</organism>
<accession>A0A4Y2MNB0</accession>
<protein>
    <submittedName>
        <fullName evidence="1">Uncharacterized protein</fullName>
    </submittedName>
</protein>
<sequence length="153" mass="17012">MLFLHLFRLSLSQLKSLVAQIRFAVAGSRARTRFHVTTDAYTGPEHARRVEALMAALSISISISLNLAFKKISKNLPLKSGRIDGTFRKQDDAPSFSYLKPTLIEPHSTQEPTNSSQDMGRSWSIFTGSVYVHTIDAFAVLKVIQTTTQQSAQ</sequence>